<keyword evidence="4" id="KW-0121">Carboxypeptidase</keyword>
<evidence type="ECO:0000256" key="3">
    <source>
        <dbReference type="SAM" id="SignalP"/>
    </source>
</evidence>
<accession>A0A0W0ZQP0</accession>
<dbReference type="PATRIC" id="fig|40335.7.peg.2735"/>
<keyword evidence="4" id="KW-0645">Protease</keyword>
<dbReference type="GO" id="GO:0004185">
    <property type="term" value="F:serine-type carboxypeptidase activity"/>
    <property type="evidence" value="ECO:0007669"/>
    <property type="project" value="InterPro"/>
</dbReference>
<dbReference type="PANTHER" id="PTHR30023">
    <property type="entry name" value="D-ALANYL-D-ALANINE CARBOXYPEPTIDASE"/>
    <property type="match status" value="1"/>
</dbReference>
<organism evidence="4 5">
    <name type="scientific">Legionella tucsonensis</name>
    <dbReference type="NCBI Taxonomy" id="40335"/>
    <lineage>
        <taxon>Bacteria</taxon>
        <taxon>Pseudomonadati</taxon>
        <taxon>Pseudomonadota</taxon>
        <taxon>Gammaproteobacteria</taxon>
        <taxon>Legionellales</taxon>
        <taxon>Legionellaceae</taxon>
        <taxon>Legionella</taxon>
    </lineage>
</organism>
<evidence type="ECO:0000256" key="2">
    <source>
        <dbReference type="ARBA" id="ARBA00022801"/>
    </source>
</evidence>
<dbReference type="SUPFAM" id="SSF56601">
    <property type="entry name" value="beta-lactamase/transpeptidase-like"/>
    <property type="match status" value="1"/>
</dbReference>
<dbReference type="NCBIfam" id="TIGR00666">
    <property type="entry name" value="PBP4"/>
    <property type="match status" value="1"/>
</dbReference>
<name>A0A0W0ZQP0_9GAMM</name>
<evidence type="ECO:0000256" key="1">
    <source>
        <dbReference type="ARBA" id="ARBA00006096"/>
    </source>
</evidence>
<proteinExistence type="inferred from homology"/>
<comment type="similarity">
    <text evidence="1">Belongs to the peptidase S13 family.</text>
</comment>
<protein>
    <submittedName>
        <fullName evidence="4">Serine-type D-Ala-D-Ala carboxypeptidase</fullName>
    </submittedName>
</protein>
<keyword evidence="5" id="KW-1185">Reference proteome</keyword>
<gene>
    <name evidence="4" type="ORF">Ltuc_2559</name>
</gene>
<dbReference type="GO" id="GO:0000270">
    <property type="term" value="P:peptidoglycan metabolic process"/>
    <property type="evidence" value="ECO:0007669"/>
    <property type="project" value="TreeGrafter"/>
</dbReference>
<dbReference type="Pfam" id="PF02113">
    <property type="entry name" value="Peptidase_S13"/>
    <property type="match status" value="1"/>
</dbReference>
<evidence type="ECO:0000313" key="5">
    <source>
        <dbReference type="Proteomes" id="UP000054693"/>
    </source>
</evidence>
<dbReference type="InterPro" id="IPR000667">
    <property type="entry name" value="Peptidase_S13"/>
</dbReference>
<dbReference type="EMBL" id="LNZA01000008">
    <property type="protein sequence ID" value="KTD71200.1"/>
    <property type="molecule type" value="Genomic_DNA"/>
</dbReference>
<dbReference type="STRING" id="40335.Ltuc_2559"/>
<dbReference type="OrthoDB" id="9802627at2"/>
<dbReference type="AlphaFoldDB" id="A0A0W0ZQP0"/>
<evidence type="ECO:0000313" key="4">
    <source>
        <dbReference type="EMBL" id="KTD71200.1"/>
    </source>
</evidence>
<dbReference type="Gene3D" id="3.40.710.10">
    <property type="entry name" value="DD-peptidase/beta-lactamase superfamily"/>
    <property type="match status" value="2"/>
</dbReference>
<reference evidence="4 5" key="1">
    <citation type="submission" date="2015-11" db="EMBL/GenBank/DDBJ databases">
        <title>Genomic analysis of 38 Legionella species identifies large and diverse effector repertoires.</title>
        <authorList>
            <person name="Burstein D."/>
            <person name="Amaro F."/>
            <person name="Zusman T."/>
            <person name="Lifshitz Z."/>
            <person name="Cohen O."/>
            <person name="Gilbert J.A."/>
            <person name="Pupko T."/>
            <person name="Shuman H.A."/>
            <person name="Segal G."/>
        </authorList>
    </citation>
    <scope>NUCLEOTIDE SEQUENCE [LARGE SCALE GENOMIC DNA]</scope>
    <source>
        <strain evidence="4 5">ATCC 49180</strain>
    </source>
</reference>
<dbReference type="InterPro" id="IPR012338">
    <property type="entry name" value="Beta-lactam/transpept-like"/>
</dbReference>
<dbReference type="RefSeq" id="WP_058521775.1">
    <property type="nucleotide sequence ID" value="NZ_CAAAIP010000002.1"/>
</dbReference>
<feature type="signal peptide" evidence="3">
    <location>
        <begin position="1"/>
        <end position="39"/>
    </location>
</feature>
<keyword evidence="3" id="KW-0732">Signal</keyword>
<dbReference type="PANTHER" id="PTHR30023:SF0">
    <property type="entry name" value="PENICILLIN-SENSITIVE CARBOXYPEPTIDASE A"/>
    <property type="match status" value="1"/>
</dbReference>
<feature type="chain" id="PRO_5006918964" evidence="3">
    <location>
        <begin position="40"/>
        <end position="528"/>
    </location>
</feature>
<comment type="caution">
    <text evidence="4">The sequence shown here is derived from an EMBL/GenBank/DDBJ whole genome shotgun (WGS) entry which is preliminary data.</text>
</comment>
<dbReference type="GO" id="GO:0006508">
    <property type="term" value="P:proteolysis"/>
    <property type="evidence" value="ECO:0007669"/>
    <property type="project" value="InterPro"/>
</dbReference>
<dbReference type="Gene3D" id="3.50.80.20">
    <property type="entry name" value="D-Ala-D-Ala carboxypeptidase C, peptidase S13"/>
    <property type="match status" value="1"/>
</dbReference>
<dbReference type="Proteomes" id="UP000054693">
    <property type="component" value="Unassembled WGS sequence"/>
</dbReference>
<dbReference type="PRINTS" id="PR00922">
    <property type="entry name" value="DADACBPTASE3"/>
</dbReference>
<keyword evidence="2" id="KW-0378">Hydrolase</keyword>
<sequence length="528" mass="58778">MNKELIVQIKQKRMRIRPNTWFSKLTAILMFLLSVSSNAAKSLPQNILDVMHQSRYQNAQWWLEIKDLNTQETIYQLNTDHLLMPASVTKLFSTATALNALGDDYRFKTPVYFIGQQENGKLNGKLILVGKGDLEFGGRVHNDKLTYGYIDHIYANDLPGASITPENPLNGIINLAQQIKAKGIREINGDVLVDDRLFDTEQLRNYIISPIMINENLFDVQIKPTIEGQKAAIQWRPQAPGYVIDNQVMTVGNDGKTNVETSANDDNTMLTVKGQIAANAGEILRVYPILKPAPFARKAFIAALKQQDIAVNLDNKNSQLPNADDYHQLTPIAQYVSPPFSEYVKVILKLSHNIGADLIPLLLAQHYNETSFAQGMPHIATFLIDTVGLTRNEFVFGDGAGGDTNRLLPKAAIQLLTYIHKLPENQFKLFYDALPILGVDGSLAKAAQNIPAVGKVHGKTGTSLSYDFANQRYYSFSEALSGYIDAKNGHLLAFIIAVSNTPLKTIDDTFLIQKDVSRIASEIYNHSF</sequence>